<dbReference type="GO" id="GO:0003677">
    <property type="term" value="F:DNA binding"/>
    <property type="evidence" value="ECO:0007669"/>
    <property type="project" value="UniProtKB-KW"/>
</dbReference>
<keyword evidence="4" id="KW-0804">Transcription</keyword>
<dbReference type="InterPro" id="IPR058245">
    <property type="entry name" value="NreC/VraR/RcsB-like_REC"/>
</dbReference>
<dbReference type="PANTHER" id="PTHR43214:SF24">
    <property type="entry name" value="TRANSCRIPTIONAL REGULATORY PROTEIN NARL-RELATED"/>
    <property type="match status" value="1"/>
</dbReference>
<dbReference type="SUPFAM" id="SSF46894">
    <property type="entry name" value="C-terminal effector domain of the bipartite response regulators"/>
    <property type="match status" value="1"/>
</dbReference>
<evidence type="ECO:0000256" key="1">
    <source>
        <dbReference type="ARBA" id="ARBA00022553"/>
    </source>
</evidence>
<dbReference type="PROSITE" id="PS00622">
    <property type="entry name" value="HTH_LUXR_1"/>
    <property type="match status" value="1"/>
</dbReference>
<evidence type="ECO:0000259" key="6">
    <source>
        <dbReference type="PROSITE" id="PS50043"/>
    </source>
</evidence>
<dbReference type="PANTHER" id="PTHR43214">
    <property type="entry name" value="TWO-COMPONENT RESPONSE REGULATOR"/>
    <property type="match status" value="1"/>
</dbReference>
<evidence type="ECO:0000313" key="8">
    <source>
        <dbReference type="EMBL" id="SER92466.1"/>
    </source>
</evidence>
<dbReference type="PROSITE" id="PS50110">
    <property type="entry name" value="RESPONSE_REGULATORY"/>
    <property type="match status" value="1"/>
</dbReference>
<feature type="modified residue" description="4-aspartylphosphate" evidence="5">
    <location>
        <position position="2"/>
    </location>
</feature>
<dbReference type="AlphaFoldDB" id="A0A1H9T5P5"/>
<dbReference type="InterPro" id="IPR001789">
    <property type="entry name" value="Sig_transdc_resp-reg_receiver"/>
</dbReference>
<dbReference type="InterPro" id="IPR011006">
    <property type="entry name" value="CheY-like_superfamily"/>
</dbReference>
<evidence type="ECO:0000313" key="9">
    <source>
        <dbReference type="Proteomes" id="UP000198815"/>
    </source>
</evidence>
<dbReference type="Pfam" id="PF00196">
    <property type="entry name" value="GerE"/>
    <property type="match status" value="1"/>
</dbReference>
<protein>
    <submittedName>
        <fullName evidence="8">DNA-binding response regulator, NarL/FixJ family, contains REC and HTH domains</fullName>
    </submittedName>
</protein>
<evidence type="ECO:0000259" key="7">
    <source>
        <dbReference type="PROSITE" id="PS50110"/>
    </source>
</evidence>
<dbReference type="PRINTS" id="PR00038">
    <property type="entry name" value="HTHLUXR"/>
</dbReference>
<name>A0A1H9T5P5_9ACTN</name>
<keyword evidence="2" id="KW-0805">Transcription regulation</keyword>
<dbReference type="CDD" id="cd17535">
    <property type="entry name" value="REC_NarL-like"/>
    <property type="match status" value="1"/>
</dbReference>
<dbReference type="Pfam" id="PF00072">
    <property type="entry name" value="Response_reg"/>
    <property type="match status" value="1"/>
</dbReference>
<dbReference type="InterPro" id="IPR000792">
    <property type="entry name" value="Tscrpt_reg_LuxR_C"/>
</dbReference>
<dbReference type="InterPro" id="IPR016032">
    <property type="entry name" value="Sig_transdc_resp-reg_C-effctor"/>
</dbReference>
<keyword evidence="1 5" id="KW-0597">Phosphoprotein</keyword>
<dbReference type="PROSITE" id="PS50043">
    <property type="entry name" value="HTH_LUXR_2"/>
    <property type="match status" value="1"/>
</dbReference>
<sequence>MDIHIPGLDGLEATRRLLDADAPDADGDVPRIVILTTFDLDRYVYAALQAGASGFLLKDVSADHLIAAVRTVQAGDALLAPTITRRLVERFARPRATATPTLRPSAFSLPGENEVLGHVARGMSNAEIAEALIVGETTVKSHVANLLGKLGLRNRAQTVVLACETGLVRAGDPPTL</sequence>
<evidence type="ECO:0000256" key="2">
    <source>
        <dbReference type="ARBA" id="ARBA00023015"/>
    </source>
</evidence>
<feature type="domain" description="HTH luxR-type" evidence="6">
    <location>
        <begin position="100"/>
        <end position="166"/>
    </location>
</feature>
<gene>
    <name evidence="8" type="ORF">SAMN05443377_1193</name>
</gene>
<evidence type="ECO:0000256" key="3">
    <source>
        <dbReference type="ARBA" id="ARBA00023125"/>
    </source>
</evidence>
<feature type="domain" description="Response regulatory" evidence="7">
    <location>
        <begin position="1"/>
        <end position="73"/>
    </location>
</feature>
<reference evidence="8 9" key="1">
    <citation type="submission" date="2016-10" db="EMBL/GenBank/DDBJ databases">
        <authorList>
            <person name="de Groot N.N."/>
        </authorList>
    </citation>
    <scope>NUCLEOTIDE SEQUENCE [LARGE SCALE GENOMIC DNA]</scope>
    <source>
        <strain evidence="8 9">DSM 16859</strain>
    </source>
</reference>
<accession>A0A1H9T5P5</accession>
<evidence type="ECO:0000256" key="4">
    <source>
        <dbReference type="ARBA" id="ARBA00023163"/>
    </source>
</evidence>
<dbReference type="STRING" id="64702.SAMN05443377_1193"/>
<dbReference type="EMBL" id="FOGZ01000019">
    <property type="protein sequence ID" value="SER92466.1"/>
    <property type="molecule type" value="Genomic_DNA"/>
</dbReference>
<organism evidence="8 9">
    <name type="scientific">Propionibacterium cyclohexanicum</name>
    <dbReference type="NCBI Taxonomy" id="64702"/>
    <lineage>
        <taxon>Bacteria</taxon>
        <taxon>Bacillati</taxon>
        <taxon>Actinomycetota</taxon>
        <taxon>Actinomycetes</taxon>
        <taxon>Propionibacteriales</taxon>
        <taxon>Propionibacteriaceae</taxon>
        <taxon>Propionibacterium</taxon>
    </lineage>
</organism>
<evidence type="ECO:0000256" key="5">
    <source>
        <dbReference type="PROSITE-ProRule" id="PRU00169"/>
    </source>
</evidence>
<dbReference type="OrthoDB" id="9808843at2"/>
<keyword evidence="3 8" id="KW-0238">DNA-binding</keyword>
<dbReference type="RefSeq" id="WP_091970319.1">
    <property type="nucleotide sequence ID" value="NZ_FOGZ01000019.1"/>
</dbReference>
<dbReference type="SMART" id="SM00421">
    <property type="entry name" value="HTH_LUXR"/>
    <property type="match status" value="1"/>
</dbReference>
<dbReference type="Gene3D" id="3.40.50.2300">
    <property type="match status" value="1"/>
</dbReference>
<dbReference type="GO" id="GO:0006355">
    <property type="term" value="P:regulation of DNA-templated transcription"/>
    <property type="evidence" value="ECO:0007669"/>
    <property type="project" value="InterPro"/>
</dbReference>
<dbReference type="CDD" id="cd06170">
    <property type="entry name" value="LuxR_C_like"/>
    <property type="match status" value="1"/>
</dbReference>
<proteinExistence type="predicted"/>
<dbReference type="InterPro" id="IPR039420">
    <property type="entry name" value="WalR-like"/>
</dbReference>
<keyword evidence="9" id="KW-1185">Reference proteome</keyword>
<dbReference type="Proteomes" id="UP000198815">
    <property type="component" value="Unassembled WGS sequence"/>
</dbReference>
<dbReference type="SUPFAM" id="SSF52172">
    <property type="entry name" value="CheY-like"/>
    <property type="match status" value="1"/>
</dbReference>
<dbReference type="GO" id="GO:0000160">
    <property type="term" value="P:phosphorelay signal transduction system"/>
    <property type="evidence" value="ECO:0007669"/>
    <property type="project" value="InterPro"/>
</dbReference>